<accession>A0ABT9IBI6</accession>
<keyword evidence="1" id="KW-1133">Transmembrane helix</keyword>
<reference evidence="5" key="1">
    <citation type="submission" date="2023-05" db="EMBL/GenBank/DDBJ databases">
        <title>Draft genome of Pseudofrankia sp. BMG5.37.</title>
        <authorList>
            <person name="Gtari M."/>
            <person name="Ghodhbane F."/>
            <person name="Sbissi I."/>
        </authorList>
    </citation>
    <scope>NUCLEOTIDE SEQUENCE [LARGE SCALE GENOMIC DNA]</scope>
    <source>
        <strain evidence="5">BMG 814</strain>
    </source>
</reference>
<feature type="transmembrane region" description="Helical" evidence="1">
    <location>
        <begin position="103"/>
        <end position="122"/>
    </location>
</feature>
<dbReference type="Proteomes" id="UP001233673">
    <property type="component" value="Unassembled WGS sequence"/>
</dbReference>
<feature type="transmembrane region" description="Helical" evidence="1">
    <location>
        <begin position="129"/>
        <end position="148"/>
    </location>
</feature>
<feature type="transmembrane region" description="Helical" evidence="1">
    <location>
        <begin position="197"/>
        <end position="216"/>
    </location>
</feature>
<feature type="domain" description="Heparan-alpha-glucosaminide N-acetyltransferase catalytic" evidence="3">
    <location>
        <begin position="8"/>
        <end position="200"/>
    </location>
</feature>
<feature type="transmembrane region" description="Helical" evidence="1">
    <location>
        <begin position="319"/>
        <end position="335"/>
    </location>
</feature>
<feature type="transmembrane region" description="Helical" evidence="1">
    <location>
        <begin position="50"/>
        <end position="67"/>
    </location>
</feature>
<keyword evidence="5" id="KW-1185">Reference proteome</keyword>
<evidence type="ECO:0000259" key="2">
    <source>
        <dbReference type="Pfam" id="PF04235"/>
    </source>
</evidence>
<dbReference type="Pfam" id="PF04235">
    <property type="entry name" value="DUF418"/>
    <property type="match status" value="1"/>
</dbReference>
<evidence type="ECO:0000313" key="5">
    <source>
        <dbReference type="Proteomes" id="UP001233673"/>
    </source>
</evidence>
<dbReference type="InterPro" id="IPR052529">
    <property type="entry name" value="Bact_Transport_Assoc"/>
</dbReference>
<organism evidence="4 5">
    <name type="scientific">Blastococcus carthaginiensis</name>
    <dbReference type="NCBI Taxonomy" id="3050034"/>
    <lineage>
        <taxon>Bacteria</taxon>
        <taxon>Bacillati</taxon>
        <taxon>Actinomycetota</taxon>
        <taxon>Actinomycetes</taxon>
        <taxon>Geodermatophilales</taxon>
        <taxon>Geodermatophilaceae</taxon>
        <taxon>Blastococcus</taxon>
    </lineage>
</organism>
<gene>
    <name evidence="4" type="ORF">QOZ88_09760</name>
</gene>
<dbReference type="InterPro" id="IPR007349">
    <property type="entry name" value="DUF418"/>
</dbReference>
<feature type="transmembrane region" description="Helical" evidence="1">
    <location>
        <begin position="258"/>
        <end position="275"/>
    </location>
</feature>
<name>A0ABT9IBI6_9ACTN</name>
<evidence type="ECO:0000256" key="1">
    <source>
        <dbReference type="SAM" id="Phobius"/>
    </source>
</evidence>
<sequence>MNVDVRRRIGGLDVARGLAVLGMFAAHLRVGGELHPDPRTWTAVVDGRSSILFATLAGISVALLSGRDRPPEGSELGRVRVRIVVRALWVFAFGLVLEALGTFVAVILGVYGVLFLLVLPFLRWPVRRLLVTAGVVAVVVPPLLVIAGQALTTAGSAQGLLASLLVTGYYPALLWIAFVLVGLAVGRLDLASGAVRLRLAAAGAAAAVLGYGGGWVSTELLTGGMPSAGPETGFAVPGIFDVDWLTGAEAHSGTTFEVLGSTGFAVLVVVGCLVLTERLPRLTAPVAAVGALALTVYATHLVAIRVLMEVMPGRVQGPVLWVWFAAAALAGAWGWRRTVGRGPLESLLTWTSSRAAGLTPSAPAI</sequence>
<dbReference type="RefSeq" id="WP_305999585.1">
    <property type="nucleotide sequence ID" value="NZ_JASNFN010000010.1"/>
</dbReference>
<keyword evidence="1" id="KW-0472">Membrane</keyword>
<feature type="transmembrane region" description="Helical" evidence="1">
    <location>
        <begin position="160"/>
        <end position="185"/>
    </location>
</feature>
<proteinExistence type="predicted"/>
<feature type="transmembrane region" description="Helical" evidence="1">
    <location>
        <begin position="282"/>
        <end position="307"/>
    </location>
</feature>
<evidence type="ECO:0000313" key="4">
    <source>
        <dbReference type="EMBL" id="MDP5182923.1"/>
    </source>
</evidence>
<dbReference type="PANTHER" id="PTHR30590">
    <property type="entry name" value="INNER MEMBRANE PROTEIN"/>
    <property type="match status" value="1"/>
</dbReference>
<dbReference type="Pfam" id="PF07786">
    <property type="entry name" value="HGSNAT_cat"/>
    <property type="match status" value="1"/>
</dbReference>
<evidence type="ECO:0000259" key="3">
    <source>
        <dbReference type="Pfam" id="PF07786"/>
    </source>
</evidence>
<dbReference type="PANTHER" id="PTHR30590:SF3">
    <property type="entry name" value="HYPOTHETICAL MEMBRANE SPANNING PROTEIN"/>
    <property type="match status" value="1"/>
</dbReference>
<keyword evidence="1" id="KW-0812">Transmembrane</keyword>
<dbReference type="EMBL" id="JASNFN010000010">
    <property type="protein sequence ID" value="MDP5182923.1"/>
    <property type="molecule type" value="Genomic_DNA"/>
</dbReference>
<comment type="caution">
    <text evidence="4">The sequence shown here is derived from an EMBL/GenBank/DDBJ whole genome shotgun (WGS) entry which is preliminary data.</text>
</comment>
<dbReference type="InterPro" id="IPR012429">
    <property type="entry name" value="HGSNAT_cat"/>
</dbReference>
<protein>
    <submittedName>
        <fullName evidence="4">Heparan-alpha-glucosaminide N-acetyltransferase domain-containing protein</fullName>
    </submittedName>
</protein>
<feature type="domain" description="DUF418" evidence="2">
    <location>
        <begin position="243"/>
        <end position="349"/>
    </location>
</feature>